<protein>
    <submittedName>
        <fullName evidence="1">DUF169 domain-containing protein</fullName>
    </submittedName>
</protein>
<organism evidence="1 2">
    <name type="scientific">Arsenophonus nasoniae</name>
    <name type="common">son-killer infecting Nasonia vitripennis</name>
    <dbReference type="NCBI Taxonomy" id="638"/>
    <lineage>
        <taxon>Bacteria</taxon>
        <taxon>Pseudomonadati</taxon>
        <taxon>Pseudomonadota</taxon>
        <taxon>Gammaproteobacteria</taxon>
        <taxon>Enterobacterales</taxon>
        <taxon>Morganellaceae</taxon>
        <taxon>Arsenophonus</taxon>
    </lineage>
</organism>
<dbReference type="Proteomes" id="UP001177597">
    <property type="component" value="Chromosome"/>
</dbReference>
<sequence length="280" mass="31593">MNTQNMWLEAMLDLARQPVGIRFLYNDELYNRCETAEASAPLPYCLAVRNASLGTACKLNIKKMACLSGARALGILKSDEDIVSLNDISSGHRSYQMGLYANYAISHQVAKDMVYCQHQVQGIEIKPLSLYTESHPDVVIVVTNSLNMMRIVQGYAYHFGQLKHTKVTGNQAICQECTSYPFERDQVNFSFLCSGTRHVAKWREGEISIGIPFHYLDKIIDGICQTANPMDSNKAKKLILEKTAKYGLSDQIDIKLGNNYYTGGYGTLEYHRRKNNQIIK</sequence>
<dbReference type="PANTHER" id="PTHR37954">
    <property type="entry name" value="BLL4979 PROTEIN"/>
    <property type="match status" value="1"/>
</dbReference>
<dbReference type="EMBL" id="CP123498">
    <property type="protein sequence ID" value="WGL95054.1"/>
    <property type="molecule type" value="Genomic_DNA"/>
</dbReference>
<dbReference type="RefSeq" id="WP_280629128.1">
    <property type="nucleotide sequence ID" value="NZ_CP123498.1"/>
</dbReference>
<proteinExistence type="predicted"/>
<dbReference type="AlphaFoldDB" id="A0AA95K047"/>
<gene>
    <name evidence="1" type="ORF">QE207_15505</name>
</gene>
<evidence type="ECO:0000313" key="1">
    <source>
        <dbReference type="EMBL" id="WGL95054.1"/>
    </source>
</evidence>
<dbReference type="Pfam" id="PF02596">
    <property type="entry name" value="DUF169"/>
    <property type="match status" value="1"/>
</dbReference>
<evidence type="ECO:0000313" key="2">
    <source>
        <dbReference type="Proteomes" id="UP001177597"/>
    </source>
</evidence>
<dbReference type="InterPro" id="IPR003748">
    <property type="entry name" value="DUF169"/>
</dbReference>
<accession>A0AA95K047</accession>
<name>A0AA95K047_9GAMM</name>
<dbReference type="PANTHER" id="PTHR37954:SF3">
    <property type="entry name" value="DUF169 DOMAIN-CONTAINING PROTEIN"/>
    <property type="match status" value="1"/>
</dbReference>
<reference evidence="1" key="1">
    <citation type="submission" date="2023-04" db="EMBL/GenBank/DDBJ databases">
        <title>Genome dynamics across the evolutionary transition to endosymbiosis.</title>
        <authorList>
            <person name="Siozios S."/>
            <person name="Nadal-Jimenez P."/>
            <person name="Azagi T."/>
            <person name="Sprong H."/>
            <person name="Frost C.L."/>
            <person name="Parratt S.R."/>
            <person name="Taylor G."/>
            <person name="Brettell L."/>
            <person name="Lew K.C."/>
            <person name="Croft L."/>
            <person name="King K.C."/>
            <person name="Brockhurst M.A."/>
            <person name="Hypsa V."/>
            <person name="Novakova E."/>
            <person name="Darby A.C."/>
            <person name="Hurst G.D.D."/>
        </authorList>
    </citation>
    <scope>NUCLEOTIDE SEQUENCE</scope>
    <source>
        <strain evidence="1">AIh</strain>
    </source>
</reference>